<dbReference type="Proteomes" id="UP000177979">
    <property type="component" value="Unassembled WGS sequence"/>
</dbReference>
<dbReference type="SUPFAM" id="SSF54523">
    <property type="entry name" value="Pili subunits"/>
    <property type="match status" value="1"/>
</dbReference>
<organism evidence="2 3">
    <name type="scientific">Candidatus Collierbacteria bacterium RIFCSPHIGHO2_01_FULL_50_25</name>
    <dbReference type="NCBI Taxonomy" id="1817722"/>
    <lineage>
        <taxon>Bacteria</taxon>
        <taxon>Candidatus Collieribacteriota</taxon>
    </lineage>
</organism>
<keyword evidence="1" id="KW-0472">Membrane</keyword>
<keyword evidence="1" id="KW-0812">Transmembrane</keyword>
<feature type="transmembrane region" description="Helical" evidence="1">
    <location>
        <begin position="6"/>
        <end position="27"/>
    </location>
</feature>
<dbReference type="STRING" id="1817722.A2703_02325"/>
<keyword evidence="1" id="KW-1133">Transmembrane helix</keyword>
<reference evidence="2 3" key="1">
    <citation type="journal article" date="2016" name="Nat. Commun.">
        <title>Thousands of microbial genomes shed light on interconnected biogeochemical processes in an aquifer system.</title>
        <authorList>
            <person name="Anantharaman K."/>
            <person name="Brown C.T."/>
            <person name="Hug L.A."/>
            <person name="Sharon I."/>
            <person name="Castelle C.J."/>
            <person name="Probst A.J."/>
            <person name="Thomas B.C."/>
            <person name="Singh A."/>
            <person name="Wilkins M.J."/>
            <person name="Karaoz U."/>
            <person name="Brodie E.L."/>
            <person name="Williams K.H."/>
            <person name="Hubbard S.S."/>
            <person name="Banfield J.F."/>
        </authorList>
    </citation>
    <scope>NUCLEOTIDE SEQUENCE [LARGE SCALE GENOMIC DNA]</scope>
</reference>
<dbReference type="InterPro" id="IPR045584">
    <property type="entry name" value="Pilin-like"/>
</dbReference>
<dbReference type="Gene3D" id="3.30.700.10">
    <property type="entry name" value="Glycoprotein, Type 4 Pilin"/>
    <property type="match status" value="1"/>
</dbReference>
<evidence type="ECO:0000313" key="3">
    <source>
        <dbReference type="Proteomes" id="UP000177979"/>
    </source>
</evidence>
<evidence type="ECO:0000313" key="2">
    <source>
        <dbReference type="EMBL" id="OGD71178.1"/>
    </source>
</evidence>
<dbReference type="EMBL" id="MFAG01000039">
    <property type="protein sequence ID" value="OGD71178.1"/>
    <property type="molecule type" value="Genomic_DNA"/>
</dbReference>
<dbReference type="AlphaFoldDB" id="A0A1F5EUV1"/>
<evidence type="ECO:0008006" key="4">
    <source>
        <dbReference type="Google" id="ProtNLM"/>
    </source>
</evidence>
<accession>A0A1F5EUV1</accession>
<dbReference type="NCBIfam" id="TIGR02532">
    <property type="entry name" value="IV_pilin_GFxxxE"/>
    <property type="match status" value="1"/>
</dbReference>
<dbReference type="InterPro" id="IPR012902">
    <property type="entry name" value="N_methyl_site"/>
</dbReference>
<comment type="caution">
    <text evidence="2">The sequence shown here is derived from an EMBL/GenBank/DDBJ whole genome shotgun (WGS) entry which is preliminary data.</text>
</comment>
<protein>
    <recommendedName>
        <fullName evidence="4">Type II secretion system protein GspG C-terminal domain-containing protein</fullName>
    </recommendedName>
</protein>
<proteinExistence type="predicted"/>
<evidence type="ECO:0000256" key="1">
    <source>
        <dbReference type="SAM" id="Phobius"/>
    </source>
</evidence>
<dbReference type="Pfam" id="PF07963">
    <property type="entry name" value="N_methyl"/>
    <property type="match status" value="1"/>
</dbReference>
<name>A0A1F5EUV1_9BACT</name>
<gene>
    <name evidence="2" type="ORF">A2703_02325</name>
</gene>
<sequence length="119" mass="12678">MQDSGFSFIELLVSVTIMAVMMAAAVVSYSNTNQRSRDARRQADVQTIRSALEICRSNTGIYPASIAGTVTCSDATVTLSATPTDPQTGNAYPYSRPTTTTYSLSCTLELAGSCSYTQP</sequence>